<reference evidence="3" key="1">
    <citation type="journal article" date="2011" name="Genetics">
        <title>Massive changes in genome architecture accompany the transition to self-fertility in the filamentous fungus Neurospora tetrasperma.</title>
        <authorList>
            <person name="Ellison C.E."/>
            <person name="Stajich J.E."/>
            <person name="Jacobson D.J."/>
            <person name="Natvig D.O."/>
            <person name="Lapidus A."/>
            <person name="Foster B."/>
            <person name="Aerts A."/>
            <person name="Riley R."/>
            <person name="Lindquist E.A."/>
            <person name="Grigoriev I.V."/>
            <person name="Taylor J.W."/>
        </authorList>
    </citation>
    <scope>NUCLEOTIDE SEQUENCE [LARGE SCALE GENOMIC DNA]</scope>
    <source>
        <strain evidence="3">FGSC 2508 / P0657</strain>
    </source>
</reference>
<evidence type="ECO:0000313" key="3">
    <source>
        <dbReference type="Proteomes" id="UP000008065"/>
    </source>
</evidence>
<sequence length="163" mass="18487">MYTRFTAAGRHMPYGRGKQTLKITTTTTMTTTTTTTTTTAPAFYSRVRVEEPWRPEPEGTHHPRDRKQPSRRPSGLQVAVTLPRADTYRRPNPSETFRDFSEMVSAGVQTKRTLTSGYTVESMTLSDAAMCKRTRIMLTMSRLNASSRIKGVDGQRVWSQIHQ</sequence>
<dbReference type="Proteomes" id="UP000008065">
    <property type="component" value="Unassembled WGS sequence"/>
</dbReference>
<feature type="compositionally biased region" description="Basic and acidic residues" evidence="1">
    <location>
        <begin position="47"/>
        <end position="68"/>
    </location>
</feature>
<name>F8N064_NEUT8</name>
<dbReference type="VEuPathDB" id="FungiDB:NEUTE1DRAFT_149698"/>
<feature type="region of interest" description="Disordered" evidence="1">
    <location>
        <begin position="47"/>
        <end position="76"/>
    </location>
</feature>
<evidence type="ECO:0000256" key="1">
    <source>
        <dbReference type="SAM" id="MobiDB-lite"/>
    </source>
</evidence>
<evidence type="ECO:0000313" key="2">
    <source>
        <dbReference type="EMBL" id="EGO52095.1"/>
    </source>
</evidence>
<organism evidence="2 3">
    <name type="scientific">Neurospora tetrasperma (strain FGSC 2508 / ATCC MYA-4615 / P0657)</name>
    <dbReference type="NCBI Taxonomy" id="510951"/>
    <lineage>
        <taxon>Eukaryota</taxon>
        <taxon>Fungi</taxon>
        <taxon>Dikarya</taxon>
        <taxon>Ascomycota</taxon>
        <taxon>Pezizomycotina</taxon>
        <taxon>Sordariomycetes</taxon>
        <taxon>Sordariomycetidae</taxon>
        <taxon>Sordariales</taxon>
        <taxon>Sordariaceae</taxon>
        <taxon>Neurospora</taxon>
    </lineage>
</organism>
<dbReference type="KEGG" id="nte:NEUTE1DRAFT149698"/>
<protein>
    <submittedName>
        <fullName evidence="2">Uncharacterized protein</fullName>
    </submittedName>
</protein>
<dbReference type="HOGENOM" id="CLU_1627559_0_0_1"/>
<dbReference type="RefSeq" id="XP_009855738.1">
    <property type="nucleotide sequence ID" value="XM_009857436.1"/>
</dbReference>
<dbReference type="GeneID" id="20827149"/>
<accession>F8N064</accession>
<dbReference type="EMBL" id="GL891382">
    <property type="protein sequence ID" value="EGO52095.1"/>
    <property type="molecule type" value="Genomic_DNA"/>
</dbReference>
<gene>
    <name evidence="2" type="ORF">NEUTE1DRAFT_149698</name>
</gene>
<dbReference type="AlphaFoldDB" id="F8N064"/>
<keyword evidence="3" id="KW-1185">Reference proteome</keyword>
<proteinExistence type="predicted"/>